<dbReference type="EMBL" id="JAPCWZ010000006">
    <property type="protein sequence ID" value="KAK8858988.1"/>
    <property type="molecule type" value="Genomic_DNA"/>
</dbReference>
<comment type="caution">
    <text evidence="1">The sequence shown here is derived from an EMBL/GenBank/DDBJ whole genome shotgun (WGS) entry which is preliminary data.</text>
</comment>
<proteinExistence type="predicted"/>
<dbReference type="Proteomes" id="UP001390339">
    <property type="component" value="Unassembled WGS sequence"/>
</dbReference>
<evidence type="ECO:0008006" key="3">
    <source>
        <dbReference type="Google" id="ProtNLM"/>
    </source>
</evidence>
<evidence type="ECO:0000313" key="1">
    <source>
        <dbReference type="EMBL" id="KAK8858988.1"/>
    </source>
</evidence>
<accession>A0ABR2I8A9</accession>
<gene>
    <name evidence="1" type="ORF">PGQ11_009722</name>
</gene>
<name>A0ABR2I8A9_9PEZI</name>
<sequence>MLVNGSLSLGATFSTGHDVPALLLSTVPSLYTNITEPPSSLSSLASTPTVYLELSHSGCSVDGRGDLSNGPLDCSDKCRNQTALFTDAYTLYNCAVLSAAALMVQDGSLALDVANLTEADNLLHFGSLQTFD</sequence>
<reference evidence="1 2" key="1">
    <citation type="journal article" date="2024" name="IMA Fungus">
        <title>Apiospora arundinis, a panoply of carbohydrate-active enzymes and secondary metabolites.</title>
        <authorList>
            <person name="Sorensen T."/>
            <person name="Petersen C."/>
            <person name="Muurmann A.T."/>
            <person name="Christiansen J.V."/>
            <person name="Brundto M.L."/>
            <person name="Overgaard C.K."/>
            <person name="Boysen A.T."/>
            <person name="Wollenberg R.D."/>
            <person name="Larsen T.O."/>
            <person name="Sorensen J.L."/>
            <person name="Nielsen K.L."/>
            <person name="Sondergaard T.E."/>
        </authorList>
    </citation>
    <scope>NUCLEOTIDE SEQUENCE [LARGE SCALE GENOMIC DNA]</scope>
    <source>
        <strain evidence="1 2">AAU 773</strain>
    </source>
</reference>
<evidence type="ECO:0000313" key="2">
    <source>
        <dbReference type="Proteomes" id="UP001390339"/>
    </source>
</evidence>
<organism evidence="1 2">
    <name type="scientific">Apiospora arundinis</name>
    <dbReference type="NCBI Taxonomy" id="335852"/>
    <lineage>
        <taxon>Eukaryota</taxon>
        <taxon>Fungi</taxon>
        <taxon>Dikarya</taxon>
        <taxon>Ascomycota</taxon>
        <taxon>Pezizomycotina</taxon>
        <taxon>Sordariomycetes</taxon>
        <taxon>Xylariomycetidae</taxon>
        <taxon>Amphisphaeriales</taxon>
        <taxon>Apiosporaceae</taxon>
        <taxon>Apiospora</taxon>
    </lineage>
</organism>
<protein>
    <recommendedName>
        <fullName evidence="3">Cyanovirin-N domain-containing protein</fullName>
    </recommendedName>
</protein>
<keyword evidence="2" id="KW-1185">Reference proteome</keyword>